<dbReference type="GO" id="GO:0080090">
    <property type="term" value="P:regulation of primary metabolic process"/>
    <property type="evidence" value="ECO:0007669"/>
    <property type="project" value="UniProtKB-ARBA"/>
</dbReference>
<dbReference type="GO" id="GO:0001725">
    <property type="term" value="C:stress fiber"/>
    <property type="evidence" value="ECO:0007669"/>
    <property type="project" value="TreeGrafter"/>
</dbReference>
<organism evidence="9 10">
    <name type="scientific">Mandrillus leucophaeus</name>
    <name type="common">Drill</name>
    <name type="synonym">Papio leucophaeus</name>
    <dbReference type="NCBI Taxonomy" id="9568"/>
    <lineage>
        <taxon>Eukaryota</taxon>
        <taxon>Metazoa</taxon>
        <taxon>Chordata</taxon>
        <taxon>Craniata</taxon>
        <taxon>Vertebrata</taxon>
        <taxon>Euteleostomi</taxon>
        <taxon>Mammalia</taxon>
        <taxon>Eutheria</taxon>
        <taxon>Euarchontoglires</taxon>
        <taxon>Primates</taxon>
        <taxon>Haplorrhini</taxon>
        <taxon>Catarrhini</taxon>
        <taxon>Cercopithecidae</taxon>
        <taxon>Cercopithecinae</taxon>
        <taxon>Mandrillus</taxon>
    </lineage>
</organism>
<evidence type="ECO:0000256" key="6">
    <source>
        <dbReference type="SAM" id="MobiDB-lite"/>
    </source>
</evidence>
<dbReference type="Gene3D" id="2.10.110.10">
    <property type="entry name" value="Cysteine Rich Protein"/>
    <property type="match status" value="1"/>
</dbReference>
<dbReference type="PANTHER" id="PTHR15551:SF3">
    <property type="entry name" value="LIM AND CALPONIN HOMOLOGY DOMAINS-CONTAINING PROTEIN 1"/>
    <property type="match status" value="1"/>
</dbReference>
<dbReference type="InterPro" id="IPR003096">
    <property type="entry name" value="SM22_calponin"/>
</dbReference>
<keyword evidence="3 4" id="KW-0440">LIM domain</keyword>
<sequence>CSLGSLQPPPPGFTSFSCLSSRVQVTGRSFGDKDFRTGLENGILLCELLNAIKPGLVKKINRLPTPIAGLDNIILFLRGCKELGLKESQLFDPSDLQDTSNRVTVKSLDYSRKLKNVLVTIYWLGKAANSCTSYSGTTLNLKEFEGLLTQMRKETDDIESPKRSIRDSGYIDCWDSERSDSLSPPRHGRDDSFDSLDSFGSRSRQTPSPDVVLRGSSDGRGSDSESDLPHRKLPDVKKDDMSARRTSHGEPKSVVPFNQYLPNKSNQTAYVPAPLRKKKAEREEYRKSWSTATSPLGGERPFRYGPRTPVSDDAESTSMFDMRCEEEATVQPHSRARQEQLQLINSQLREEDDKWQDDLARWKSRRRSVSQDLIKKEEERKKMEKLLAGEDGTSERRKSIKTYREIVQEKERRERELHEAYKNARSQEEAEGILQQYIERFTISEAVLERLEMPKILERSHSTEPNLSSFLNDPNPMKYLRQQSLPPPKFTATVETTITRASVLDTSMSAGSGSPSKTVTPKAVPMLTPKPYSQPKNSQEILKTFKVDGKVSVNGETVHREEEKERECPTVAPAHSLTKSQMFEGVARVHGSPLELKQDNTSIEINIKKPNSVPQELTATTEKTEPNSQEDENDGGKPRKGNIELASSEPQHFTTTVTRCSPTVAFVEFPSSPQLKNDVPEEKEQKKPENEMSGKVELVLSQKVVKPKSPEPEATLTFPFLDKMPETNQLHLPNLNSQVDSPSSEKSPVTTPQFKFWAWDPEEERRRQEKWQQEQERLLQERKIIEDTVVPFTVSSSSADQLSTSSSVTEGNGTMNKIDLGNCQDEKQDRRWKKSFQGDDSDLLLKTRESDRLEEKGSLTQGALAHSGNPVSKGVHEDHQLDTEAGAPRCGTNPQLAQDPSQNQQVSNPMHSSEDVKPKTLPLDKSINHQIESPSERRKKSPREHFQAGPFSPCSPTPPGQSPNRSISGKKLCSSCGLPLGKGAAMIIETLNLYFHIQCFRCGICKGQLGDAVSGTDVRIRNGLLNCNDCYMRSRSAGQPTTL</sequence>
<feature type="domain" description="Calponin-homology (CH)" evidence="7">
    <location>
        <begin position="13"/>
        <end position="116"/>
    </location>
</feature>
<dbReference type="InterPro" id="IPR031865">
    <property type="entry name" value="DUF4757"/>
</dbReference>
<dbReference type="PRINTS" id="PR00888">
    <property type="entry name" value="SM22CALPONIN"/>
</dbReference>
<dbReference type="GO" id="GO:0051893">
    <property type="term" value="P:regulation of focal adhesion assembly"/>
    <property type="evidence" value="ECO:0007669"/>
    <property type="project" value="TreeGrafter"/>
</dbReference>
<feature type="compositionally biased region" description="Polar residues" evidence="6">
    <location>
        <begin position="892"/>
        <end position="911"/>
    </location>
</feature>
<evidence type="ECO:0000313" key="10">
    <source>
        <dbReference type="Proteomes" id="UP000233140"/>
    </source>
</evidence>
<dbReference type="InterPro" id="IPR001715">
    <property type="entry name" value="CH_dom"/>
</dbReference>
<dbReference type="GO" id="GO:0010604">
    <property type="term" value="P:positive regulation of macromolecule metabolic process"/>
    <property type="evidence" value="ECO:0007669"/>
    <property type="project" value="UniProtKB-ARBA"/>
</dbReference>
<dbReference type="AlphaFoldDB" id="A0A2K6AGA3"/>
<feature type="region of interest" description="Disordered" evidence="6">
    <location>
        <begin position="671"/>
        <end position="695"/>
    </location>
</feature>
<feature type="domain" description="LIM zinc-binding" evidence="8">
    <location>
        <begin position="971"/>
        <end position="1037"/>
    </location>
</feature>
<dbReference type="InterPro" id="IPR001781">
    <property type="entry name" value="Znf_LIM"/>
</dbReference>
<gene>
    <name evidence="9" type="primary">LIMCH1</name>
</gene>
<dbReference type="SMART" id="SM00033">
    <property type="entry name" value="CH"/>
    <property type="match status" value="1"/>
</dbReference>
<dbReference type="Proteomes" id="UP000233140">
    <property type="component" value="Unassembled WGS sequence"/>
</dbReference>
<evidence type="ECO:0000256" key="4">
    <source>
        <dbReference type="PROSITE-ProRule" id="PRU00125"/>
    </source>
</evidence>
<dbReference type="GO" id="GO:0051496">
    <property type="term" value="P:positive regulation of stress fiber assembly"/>
    <property type="evidence" value="ECO:0007669"/>
    <property type="project" value="TreeGrafter"/>
</dbReference>
<dbReference type="PROSITE" id="PS00478">
    <property type="entry name" value="LIM_DOMAIN_1"/>
    <property type="match status" value="1"/>
</dbReference>
<feature type="compositionally biased region" description="Polar residues" evidence="6">
    <location>
        <begin position="648"/>
        <end position="657"/>
    </location>
</feature>
<feature type="compositionally biased region" description="Low complexity" evidence="6">
    <location>
        <begin position="195"/>
        <end position="204"/>
    </location>
</feature>
<evidence type="ECO:0000256" key="3">
    <source>
        <dbReference type="ARBA" id="ARBA00023038"/>
    </source>
</evidence>
<evidence type="ECO:0000259" key="8">
    <source>
        <dbReference type="PROSITE" id="PS50023"/>
    </source>
</evidence>
<name>A0A2K6AGA3_MANLE</name>
<dbReference type="Pfam" id="PF15949">
    <property type="entry name" value="DUF4757"/>
    <property type="match status" value="1"/>
</dbReference>
<dbReference type="GO" id="GO:0032034">
    <property type="term" value="F:myosin II head/neck binding"/>
    <property type="evidence" value="ECO:0007669"/>
    <property type="project" value="TreeGrafter"/>
</dbReference>
<feature type="compositionally biased region" description="Basic and acidic residues" evidence="6">
    <location>
        <begin position="843"/>
        <end position="857"/>
    </location>
</feature>
<dbReference type="Gene3D" id="1.10.418.10">
    <property type="entry name" value="Calponin-like domain"/>
    <property type="match status" value="1"/>
</dbReference>
<reference evidence="9" key="2">
    <citation type="submission" date="2025-09" db="UniProtKB">
        <authorList>
            <consortium name="Ensembl"/>
        </authorList>
    </citation>
    <scope>IDENTIFICATION</scope>
</reference>
<feature type="region of interest" description="Disordered" evidence="6">
    <location>
        <begin position="732"/>
        <end position="751"/>
    </location>
</feature>
<feature type="compositionally biased region" description="Basic and acidic residues" evidence="6">
    <location>
        <begin position="678"/>
        <end position="694"/>
    </location>
</feature>
<protein>
    <submittedName>
        <fullName evidence="9">LIM and calponin homology domains 1</fullName>
    </submittedName>
</protein>
<dbReference type="PROSITE" id="PS50021">
    <property type="entry name" value="CH"/>
    <property type="match status" value="1"/>
</dbReference>
<dbReference type="CDD" id="cd08368">
    <property type="entry name" value="LIM"/>
    <property type="match status" value="1"/>
</dbReference>
<feature type="coiled-coil region" evidence="5">
    <location>
        <begin position="366"/>
        <end position="430"/>
    </location>
</feature>
<evidence type="ECO:0000256" key="2">
    <source>
        <dbReference type="ARBA" id="ARBA00022833"/>
    </source>
</evidence>
<dbReference type="FunFam" id="1.10.418.10:FF:000038">
    <property type="entry name" value="LIM and calponin homology domains-containing protein 1"/>
    <property type="match status" value="1"/>
</dbReference>
<feature type="region of interest" description="Disordered" evidence="6">
    <location>
        <begin position="605"/>
        <end position="657"/>
    </location>
</feature>
<feature type="compositionally biased region" description="Basic and acidic residues" evidence="6">
    <location>
        <begin position="220"/>
        <end position="251"/>
    </location>
</feature>
<reference evidence="9" key="1">
    <citation type="submission" date="2025-08" db="UniProtKB">
        <authorList>
            <consortium name="Ensembl"/>
        </authorList>
    </citation>
    <scope>IDENTIFICATION</scope>
</reference>
<proteinExistence type="predicted"/>
<dbReference type="FunFam" id="2.10.110.10:FF:000041">
    <property type="entry name" value="LIM and calponin homology domains 1"/>
    <property type="match status" value="1"/>
</dbReference>
<dbReference type="SMART" id="SM00132">
    <property type="entry name" value="LIM"/>
    <property type="match status" value="1"/>
</dbReference>
<feature type="compositionally biased region" description="Polar residues" evidence="6">
    <location>
        <begin position="260"/>
        <end position="269"/>
    </location>
</feature>
<keyword evidence="10" id="KW-1185">Reference proteome</keyword>
<evidence type="ECO:0000259" key="7">
    <source>
        <dbReference type="PROSITE" id="PS50021"/>
    </source>
</evidence>
<dbReference type="InterPro" id="IPR036872">
    <property type="entry name" value="CH_dom_sf"/>
</dbReference>
<keyword evidence="2 4" id="KW-0862">Zinc</keyword>
<evidence type="ECO:0000313" key="9">
    <source>
        <dbReference type="Ensembl" id="ENSMLEP00000039102.1"/>
    </source>
</evidence>
<dbReference type="PANTHER" id="PTHR15551">
    <property type="entry name" value="LIM DOMAIN ONLY 7"/>
    <property type="match status" value="1"/>
</dbReference>
<feature type="region of interest" description="Disordered" evidence="6">
    <location>
        <begin position="176"/>
        <end position="317"/>
    </location>
</feature>
<dbReference type="Pfam" id="PF00307">
    <property type="entry name" value="CH"/>
    <property type="match status" value="1"/>
</dbReference>
<feature type="compositionally biased region" description="Low complexity" evidence="6">
    <location>
        <begin position="795"/>
        <end position="807"/>
    </location>
</feature>
<feature type="compositionally biased region" description="Polar residues" evidence="6">
    <location>
        <begin position="612"/>
        <end position="621"/>
    </location>
</feature>
<dbReference type="GeneTree" id="ENSGT00950000183159"/>
<dbReference type="Ensembl" id="ENSMLET00000062718.1">
    <property type="protein sequence ID" value="ENSMLEP00000039102.1"/>
    <property type="gene ID" value="ENSMLEG00000043546.1"/>
</dbReference>
<dbReference type="Pfam" id="PF00412">
    <property type="entry name" value="LIM"/>
    <property type="match status" value="1"/>
</dbReference>
<keyword evidence="5" id="KW-0175">Coiled coil</keyword>
<evidence type="ECO:0000256" key="5">
    <source>
        <dbReference type="SAM" id="Coils"/>
    </source>
</evidence>
<accession>A0A2K6AGA3</accession>
<keyword evidence="1 4" id="KW-0479">Metal-binding</keyword>
<evidence type="ECO:0000256" key="1">
    <source>
        <dbReference type="ARBA" id="ARBA00022723"/>
    </source>
</evidence>
<dbReference type="PROSITE" id="PS50023">
    <property type="entry name" value="LIM_DOMAIN_2"/>
    <property type="match status" value="1"/>
</dbReference>
<dbReference type="GO" id="GO:0046872">
    <property type="term" value="F:metal ion binding"/>
    <property type="evidence" value="ECO:0007669"/>
    <property type="project" value="UniProtKB-KW"/>
</dbReference>
<feature type="region of interest" description="Disordered" evidence="6">
    <location>
        <begin position="794"/>
        <end position="968"/>
    </location>
</feature>
<dbReference type="SUPFAM" id="SSF47576">
    <property type="entry name" value="Calponin-homology domain, CH-domain"/>
    <property type="match status" value="1"/>
</dbReference>